<dbReference type="InterPro" id="IPR036047">
    <property type="entry name" value="F-box-like_dom_sf"/>
</dbReference>
<dbReference type="STRING" id="655819.J4UF99"/>
<name>J4UF99_BEAB2</name>
<keyword evidence="3" id="KW-1185">Reference proteome</keyword>
<dbReference type="AlphaFoldDB" id="J4UF99"/>
<dbReference type="GeneID" id="19892915"/>
<dbReference type="HOGENOM" id="CLU_1065542_0_0_1"/>
<protein>
    <recommendedName>
        <fullName evidence="1">F-box domain-containing protein</fullName>
    </recommendedName>
</protein>
<dbReference type="InParanoid" id="J4UF99"/>
<dbReference type="Proteomes" id="UP000002762">
    <property type="component" value="Unassembled WGS sequence"/>
</dbReference>
<gene>
    <name evidence="2" type="ORF">BBA_09903</name>
</gene>
<dbReference type="RefSeq" id="XP_008603222.1">
    <property type="nucleotide sequence ID" value="XM_008605000.1"/>
</dbReference>
<sequence>MTRNESIQIHPIASKCEAIPLVQEQHADSDKVLYQLPKQGRSIQQQSSIRRVVARKMSKRQQFGTCKLHIASLHCEPGAGSDRRMGPPVLAQKTPINVTGSFRTLGDDIQRMIFSHLDYQSLIFLSQTSHHFHQMARPELADQQDQFQFVMRAEKEFKQHFPNEKSPGNFACYFCYRVLQADSFREDQAHEAFVDCDGSFVLDVKPENAAKYSTVQLRRYCKTCGCKNGFDSFRDIQHLWSQYHAIGRWENSWKQANGQKL</sequence>
<evidence type="ECO:0000259" key="1">
    <source>
        <dbReference type="Pfam" id="PF00646"/>
    </source>
</evidence>
<organism evidence="2 3">
    <name type="scientific">Beauveria bassiana (strain ARSEF 2860)</name>
    <name type="common">White muscardine disease fungus</name>
    <name type="synonym">Tritirachium shiotae</name>
    <dbReference type="NCBI Taxonomy" id="655819"/>
    <lineage>
        <taxon>Eukaryota</taxon>
        <taxon>Fungi</taxon>
        <taxon>Dikarya</taxon>
        <taxon>Ascomycota</taxon>
        <taxon>Pezizomycotina</taxon>
        <taxon>Sordariomycetes</taxon>
        <taxon>Hypocreomycetidae</taxon>
        <taxon>Hypocreales</taxon>
        <taxon>Cordycipitaceae</taxon>
        <taxon>Beauveria</taxon>
    </lineage>
</organism>
<dbReference type="InterPro" id="IPR001810">
    <property type="entry name" value="F-box_dom"/>
</dbReference>
<evidence type="ECO:0000313" key="3">
    <source>
        <dbReference type="Proteomes" id="UP000002762"/>
    </source>
</evidence>
<dbReference type="Pfam" id="PF00646">
    <property type="entry name" value="F-box"/>
    <property type="match status" value="1"/>
</dbReference>
<dbReference type="SUPFAM" id="SSF81383">
    <property type="entry name" value="F-box domain"/>
    <property type="match status" value="1"/>
</dbReference>
<accession>J4UF99</accession>
<dbReference type="EMBL" id="JH725222">
    <property type="protein sequence ID" value="EJP61157.1"/>
    <property type="molecule type" value="Genomic_DNA"/>
</dbReference>
<feature type="domain" description="F-box" evidence="1">
    <location>
        <begin position="105"/>
        <end position="136"/>
    </location>
</feature>
<dbReference type="CDD" id="cd09917">
    <property type="entry name" value="F-box_SF"/>
    <property type="match status" value="1"/>
</dbReference>
<evidence type="ECO:0000313" key="2">
    <source>
        <dbReference type="EMBL" id="EJP61157.1"/>
    </source>
</evidence>
<proteinExistence type="predicted"/>
<reference evidence="2 3" key="1">
    <citation type="journal article" date="2012" name="Sci. Rep.">
        <title>Genomic perspectives on the evolution of fungal entomopathogenicity in Beauveria bassiana.</title>
        <authorList>
            <person name="Xiao G."/>
            <person name="Ying S.H."/>
            <person name="Zheng P."/>
            <person name="Wang Z.L."/>
            <person name="Zhang S."/>
            <person name="Xie X.Q."/>
            <person name="Shang Y."/>
            <person name="St Leger R.J."/>
            <person name="Zhao G.P."/>
            <person name="Wang C."/>
            <person name="Feng M.G."/>
        </authorList>
    </citation>
    <scope>NUCLEOTIDE SEQUENCE [LARGE SCALE GENOMIC DNA]</scope>
    <source>
        <strain evidence="2 3">ARSEF 2860</strain>
    </source>
</reference>